<accession>A0A212JMK0</accession>
<dbReference type="InterPro" id="IPR010093">
    <property type="entry name" value="SinI_DNA-bd"/>
</dbReference>
<dbReference type="Pfam" id="PF12728">
    <property type="entry name" value="HTH_17"/>
    <property type="match status" value="1"/>
</dbReference>
<proteinExistence type="predicted"/>
<dbReference type="InterPro" id="IPR041657">
    <property type="entry name" value="HTH_17"/>
</dbReference>
<dbReference type="GO" id="GO:0003677">
    <property type="term" value="F:DNA binding"/>
    <property type="evidence" value="ECO:0007669"/>
    <property type="project" value="InterPro"/>
</dbReference>
<dbReference type="EMBL" id="FLUN01000001">
    <property type="protein sequence ID" value="SBW00632.1"/>
    <property type="molecule type" value="Genomic_DNA"/>
</dbReference>
<protein>
    <recommendedName>
        <fullName evidence="1">Helix-turn-helix domain-containing protein</fullName>
    </recommendedName>
</protein>
<dbReference type="NCBIfam" id="TIGR01764">
    <property type="entry name" value="excise"/>
    <property type="match status" value="1"/>
</dbReference>
<organism evidence="2">
    <name type="scientific">uncultured Eubacteriales bacterium</name>
    <dbReference type="NCBI Taxonomy" id="172733"/>
    <lineage>
        <taxon>Bacteria</taxon>
        <taxon>Bacillati</taxon>
        <taxon>Bacillota</taxon>
        <taxon>Clostridia</taxon>
        <taxon>Eubacteriales</taxon>
        <taxon>environmental samples</taxon>
    </lineage>
</organism>
<gene>
    <name evidence="2" type="ORF">KL86CLO1_11368</name>
</gene>
<sequence>MTGRLSQEKAYRIMLRGYPDVLDMKQMCEILGISLKTGYVLIQENKIECLKVGRSYRIPKPFLLSYLRFDTVNKET</sequence>
<dbReference type="AlphaFoldDB" id="A0A212JMK0"/>
<evidence type="ECO:0000313" key="2">
    <source>
        <dbReference type="EMBL" id="SBW00632.1"/>
    </source>
</evidence>
<name>A0A212JMK0_9FIRM</name>
<evidence type="ECO:0000259" key="1">
    <source>
        <dbReference type="Pfam" id="PF12728"/>
    </source>
</evidence>
<reference evidence="2" key="1">
    <citation type="submission" date="2016-04" db="EMBL/GenBank/DDBJ databases">
        <authorList>
            <person name="Evans L.H."/>
            <person name="Alamgir A."/>
            <person name="Owens N."/>
            <person name="Weber N.D."/>
            <person name="Virtaneva K."/>
            <person name="Barbian K."/>
            <person name="Babar A."/>
            <person name="Rosenke K."/>
        </authorList>
    </citation>
    <scope>NUCLEOTIDE SEQUENCE</scope>
    <source>
        <strain evidence="2">86</strain>
    </source>
</reference>
<feature type="domain" description="Helix-turn-helix" evidence="1">
    <location>
        <begin position="22"/>
        <end position="60"/>
    </location>
</feature>